<dbReference type="Proteomes" id="UP001345219">
    <property type="component" value="Chromosome 10"/>
</dbReference>
<accession>A0AAN7GXW6</accession>
<gene>
    <name evidence="2" type="ORF">SAY87_012471</name>
</gene>
<comment type="caution">
    <text evidence="2">The sequence shown here is derived from an EMBL/GenBank/DDBJ whole genome shotgun (WGS) entry which is preliminary data.</text>
</comment>
<evidence type="ECO:0000313" key="3">
    <source>
        <dbReference type="Proteomes" id="UP001345219"/>
    </source>
</evidence>
<dbReference type="AlphaFoldDB" id="A0AAN7GXW6"/>
<name>A0AAN7GXW6_9MYRT</name>
<sequence>MTRYLQRYRDHERDKPASATSASMAAACQPSIISNDHGHRSDQEERDLYAEAAASLSSKPIHTLEFRIINERN</sequence>
<protein>
    <submittedName>
        <fullName evidence="2">Uncharacterized protein</fullName>
    </submittedName>
</protein>
<keyword evidence="3" id="KW-1185">Reference proteome</keyword>
<dbReference type="EMBL" id="JAXIOK010000021">
    <property type="protein sequence ID" value="KAK4746159.1"/>
    <property type="molecule type" value="Genomic_DNA"/>
</dbReference>
<dbReference type="PROSITE" id="PS51257">
    <property type="entry name" value="PROKAR_LIPOPROTEIN"/>
    <property type="match status" value="1"/>
</dbReference>
<organism evidence="2 3">
    <name type="scientific">Trapa incisa</name>
    <dbReference type="NCBI Taxonomy" id="236973"/>
    <lineage>
        <taxon>Eukaryota</taxon>
        <taxon>Viridiplantae</taxon>
        <taxon>Streptophyta</taxon>
        <taxon>Embryophyta</taxon>
        <taxon>Tracheophyta</taxon>
        <taxon>Spermatophyta</taxon>
        <taxon>Magnoliopsida</taxon>
        <taxon>eudicotyledons</taxon>
        <taxon>Gunneridae</taxon>
        <taxon>Pentapetalae</taxon>
        <taxon>rosids</taxon>
        <taxon>malvids</taxon>
        <taxon>Myrtales</taxon>
        <taxon>Lythraceae</taxon>
        <taxon>Trapa</taxon>
    </lineage>
</organism>
<evidence type="ECO:0000313" key="2">
    <source>
        <dbReference type="EMBL" id="KAK4746159.1"/>
    </source>
</evidence>
<evidence type="ECO:0000256" key="1">
    <source>
        <dbReference type="SAM" id="MobiDB-lite"/>
    </source>
</evidence>
<reference evidence="2 3" key="1">
    <citation type="journal article" date="2023" name="Hortic Res">
        <title>Pangenome of water caltrop reveals structural variations and asymmetric subgenome divergence after allopolyploidization.</title>
        <authorList>
            <person name="Zhang X."/>
            <person name="Chen Y."/>
            <person name="Wang L."/>
            <person name="Yuan Y."/>
            <person name="Fang M."/>
            <person name="Shi L."/>
            <person name="Lu R."/>
            <person name="Comes H.P."/>
            <person name="Ma Y."/>
            <person name="Chen Y."/>
            <person name="Huang G."/>
            <person name="Zhou Y."/>
            <person name="Zheng Z."/>
            <person name="Qiu Y."/>
        </authorList>
    </citation>
    <scope>NUCLEOTIDE SEQUENCE [LARGE SCALE GENOMIC DNA]</scope>
    <source>
        <tissue evidence="2">Roots</tissue>
    </source>
</reference>
<feature type="region of interest" description="Disordered" evidence="1">
    <location>
        <begin position="1"/>
        <end position="25"/>
    </location>
</feature>
<feature type="compositionally biased region" description="Basic and acidic residues" evidence="1">
    <location>
        <begin position="7"/>
        <end position="16"/>
    </location>
</feature>
<proteinExistence type="predicted"/>